<evidence type="ECO:0000313" key="2">
    <source>
        <dbReference type="Proteomes" id="UP000321491"/>
    </source>
</evidence>
<dbReference type="Proteomes" id="UP000321491">
    <property type="component" value="Unassembled WGS sequence"/>
</dbReference>
<protein>
    <submittedName>
        <fullName evidence="1">Uncharacterized protein</fullName>
    </submittedName>
</protein>
<gene>
    <name evidence="1" type="ORF">CQU01_24620</name>
</gene>
<reference evidence="1 2" key="1">
    <citation type="submission" date="2019-07" db="EMBL/GenBank/DDBJ databases">
        <title>Whole genome shotgun sequence of Cerasibacillus quisquiliarum NBRC 102429.</title>
        <authorList>
            <person name="Hosoyama A."/>
            <person name="Uohara A."/>
            <person name="Ohji S."/>
            <person name="Ichikawa N."/>
        </authorList>
    </citation>
    <scope>NUCLEOTIDE SEQUENCE [LARGE SCALE GENOMIC DNA]</scope>
    <source>
        <strain evidence="1 2">NBRC 102429</strain>
    </source>
</reference>
<accession>A0A511UZZ2</accession>
<keyword evidence="2" id="KW-1185">Reference proteome</keyword>
<organism evidence="1 2">
    <name type="scientific">Cerasibacillus quisquiliarum</name>
    <dbReference type="NCBI Taxonomy" id="227865"/>
    <lineage>
        <taxon>Bacteria</taxon>
        <taxon>Bacillati</taxon>
        <taxon>Bacillota</taxon>
        <taxon>Bacilli</taxon>
        <taxon>Bacillales</taxon>
        <taxon>Bacillaceae</taxon>
        <taxon>Cerasibacillus</taxon>
    </lineage>
</organism>
<name>A0A511UZZ2_9BACI</name>
<evidence type="ECO:0000313" key="1">
    <source>
        <dbReference type="EMBL" id="GEN32224.1"/>
    </source>
</evidence>
<dbReference type="AlphaFoldDB" id="A0A511UZZ2"/>
<sequence length="83" mass="9748">MKARDIVGSKLSRSNSNRMLVKELYILNVLLNRDHKQIITRKYDKTAKNVIFYKTMVSRVKQNKAISLKIIKCFNSNMCKLNK</sequence>
<proteinExistence type="predicted"/>
<comment type="caution">
    <text evidence="1">The sequence shown here is derived from an EMBL/GenBank/DDBJ whole genome shotgun (WGS) entry which is preliminary data.</text>
</comment>
<dbReference type="EMBL" id="BJXW01000034">
    <property type="protein sequence ID" value="GEN32224.1"/>
    <property type="molecule type" value="Genomic_DNA"/>
</dbReference>